<evidence type="ECO:0000256" key="1">
    <source>
        <dbReference type="SAM" id="MobiDB-lite"/>
    </source>
</evidence>
<dbReference type="EMBL" id="ASPP01005476">
    <property type="protein sequence ID" value="ETO30436.1"/>
    <property type="molecule type" value="Genomic_DNA"/>
</dbReference>
<feature type="region of interest" description="Disordered" evidence="1">
    <location>
        <begin position="71"/>
        <end position="131"/>
    </location>
</feature>
<organism evidence="2 3">
    <name type="scientific">Reticulomyxa filosa</name>
    <dbReference type="NCBI Taxonomy" id="46433"/>
    <lineage>
        <taxon>Eukaryota</taxon>
        <taxon>Sar</taxon>
        <taxon>Rhizaria</taxon>
        <taxon>Retaria</taxon>
        <taxon>Foraminifera</taxon>
        <taxon>Monothalamids</taxon>
        <taxon>Reticulomyxidae</taxon>
        <taxon>Reticulomyxa</taxon>
    </lineage>
</organism>
<protein>
    <recommendedName>
        <fullName evidence="4">SAM domain-containing protein</fullName>
    </recommendedName>
</protein>
<evidence type="ECO:0000313" key="2">
    <source>
        <dbReference type="EMBL" id="ETO30436.1"/>
    </source>
</evidence>
<feature type="compositionally biased region" description="Polar residues" evidence="1">
    <location>
        <begin position="85"/>
        <end position="102"/>
    </location>
</feature>
<evidence type="ECO:0008006" key="4">
    <source>
        <dbReference type="Google" id="ProtNLM"/>
    </source>
</evidence>
<keyword evidence="3" id="KW-1185">Reference proteome</keyword>
<dbReference type="AlphaFoldDB" id="X6NWU3"/>
<name>X6NWU3_RETFI</name>
<sequence length="201" mass="21430">MSDRVDVRSWLAVNKLSYVEKTFVERNIAIEELMDFDTEELKDFAKDLKLDALATRRFIKAIMDQKEYFKNGQMGKDSGTKRESLSSNERMSSMTTQVNVKSSEMLKSASSGGGGGGGSDVDGANNHEDIAPPEAAFGMIHPYVDIDPTAQMNEEDSAGEGEGIGIGIGIGVGVAVGEGAVEKNVIARASSSSFFGSTEAS</sequence>
<proteinExistence type="predicted"/>
<evidence type="ECO:0000313" key="3">
    <source>
        <dbReference type="Proteomes" id="UP000023152"/>
    </source>
</evidence>
<accession>X6NWU3</accession>
<reference evidence="2 3" key="1">
    <citation type="journal article" date="2013" name="Curr. Biol.">
        <title>The Genome of the Foraminiferan Reticulomyxa filosa.</title>
        <authorList>
            <person name="Glockner G."/>
            <person name="Hulsmann N."/>
            <person name="Schleicher M."/>
            <person name="Noegel A.A."/>
            <person name="Eichinger L."/>
            <person name="Gallinger C."/>
            <person name="Pawlowski J."/>
            <person name="Sierra R."/>
            <person name="Euteneuer U."/>
            <person name="Pillet L."/>
            <person name="Moustafa A."/>
            <person name="Platzer M."/>
            <person name="Groth M."/>
            <person name="Szafranski K."/>
            <person name="Schliwa M."/>
        </authorList>
    </citation>
    <scope>NUCLEOTIDE SEQUENCE [LARGE SCALE GENOMIC DNA]</scope>
</reference>
<comment type="caution">
    <text evidence="2">The sequence shown here is derived from an EMBL/GenBank/DDBJ whole genome shotgun (WGS) entry which is preliminary data.</text>
</comment>
<feature type="compositionally biased region" description="Gly residues" evidence="1">
    <location>
        <begin position="111"/>
        <end position="120"/>
    </location>
</feature>
<dbReference type="Proteomes" id="UP000023152">
    <property type="component" value="Unassembled WGS sequence"/>
</dbReference>
<gene>
    <name evidence="2" type="ORF">RFI_06685</name>
</gene>